<protein>
    <submittedName>
        <fullName evidence="1">Squalene cyclase</fullName>
    </submittedName>
</protein>
<name>A0A7X8TH34_9MICC</name>
<accession>A0A7X8TH34</accession>
<dbReference type="InterPro" id="IPR008930">
    <property type="entry name" value="Terpenoid_cyclase/PrenylTrfase"/>
</dbReference>
<dbReference type="Proteomes" id="UP000523139">
    <property type="component" value="Unassembled WGS sequence"/>
</dbReference>
<proteinExistence type="predicted"/>
<dbReference type="Gene3D" id="1.50.10.20">
    <property type="match status" value="1"/>
</dbReference>
<dbReference type="SUPFAM" id="SSF48239">
    <property type="entry name" value="Terpenoid cyclases/Protein prenyltransferases"/>
    <property type="match status" value="1"/>
</dbReference>
<keyword evidence="2" id="KW-1185">Reference proteome</keyword>
<evidence type="ECO:0000313" key="1">
    <source>
        <dbReference type="EMBL" id="NLS08583.1"/>
    </source>
</evidence>
<dbReference type="RefSeq" id="WP_168886079.1">
    <property type="nucleotide sequence ID" value="NZ_JABAHY010000001.1"/>
</dbReference>
<sequence length="320" mass="36258">MSDAAVLDWLLAGDPAIRWQTLRDLLDAPEEQWRYERALVETEGWGAELLQLQDDDGQWAGGAFLPKGFAWEQMQDEGQPWTATCWVLTDLQALGLPADSPCVQRTVELVGENSRWDHDGQPYWQGEVEECINGRTVAQGAYLGVDITPILELLLTQQMADGGWNCESEMGSERSSFDSTLNVLEGLLEYERATGGTEESRTARQAGEEYLLQRRLLYRASTGEIVDEDYLKFSFPSRGRYDLLRALDYFRDAGAFTHELPDSRLADGIGRLQGSRQPDGSWHVGKTYRGRSWFPMAPGEWEPSQWITLKALRVLKWWSG</sequence>
<dbReference type="EMBL" id="JABAHY010000001">
    <property type="protein sequence ID" value="NLS08583.1"/>
    <property type="molecule type" value="Genomic_DNA"/>
</dbReference>
<reference evidence="1 2" key="1">
    <citation type="submission" date="2020-04" db="EMBL/GenBank/DDBJ databases">
        <title>Nesterenkonia sp. nov., isolated from marine sediment.</title>
        <authorList>
            <person name="Zhang G."/>
        </authorList>
    </citation>
    <scope>NUCLEOTIDE SEQUENCE [LARGE SCALE GENOMIC DNA]</scope>
    <source>
        <strain evidence="1 2">MY13</strain>
    </source>
</reference>
<comment type="caution">
    <text evidence="1">The sequence shown here is derived from an EMBL/GenBank/DDBJ whole genome shotgun (WGS) entry which is preliminary data.</text>
</comment>
<dbReference type="AlphaFoldDB" id="A0A7X8TH34"/>
<evidence type="ECO:0000313" key="2">
    <source>
        <dbReference type="Proteomes" id="UP000523139"/>
    </source>
</evidence>
<gene>
    <name evidence="1" type="ORF">HGQ17_00885</name>
</gene>
<organism evidence="1 2">
    <name type="scientific">Nesterenkonia sedimenti</name>
    <dbReference type="NCBI Taxonomy" id="1463632"/>
    <lineage>
        <taxon>Bacteria</taxon>
        <taxon>Bacillati</taxon>
        <taxon>Actinomycetota</taxon>
        <taxon>Actinomycetes</taxon>
        <taxon>Micrococcales</taxon>
        <taxon>Micrococcaceae</taxon>
        <taxon>Nesterenkonia</taxon>
    </lineage>
</organism>